<evidence type="ECO:0000313" key="4">
    <source>
        <dbReference type="Proteomes" id="UP001596413"/>
    </source>
</evidence>
<feature type="transmembrane region" description="Helical" evidence="2">
    <location>
        <begin position="40"/>
        <end position="61"/>
    </location>
</feature>
<gene>
    <name evidence="3" type="ORF">ACFQLX_10845</name>
</gene>
<feature type="region of interest" description="Disordered" evidence="1">
    <location>
        <begin position="1"/>
        <end position="33"/>
    </location>
</feature>
<protein>
    <submittedName>
        <fullName evidence="3">Uncharacterized protein</fullName>
    </submittedName>
</protein>
<keyword evidence="2" id="KW-1133">Transmembrane helix</keyword>
<accession>A0ABW2GD53</accession>
<evidence type="ECO:0000256" key="1">
    <source>
        <dbReference type="SAM" id="MobiDB-lite"/>
    </source>
</evidence>
<evidence type="ECO:0000256" key="2">
    <source>
        <dbReference type="SAM" id="Phobius"/>
    </source>
</evidence>
<keyword evidence="2" id="KW-0812">Transmembrane</keyword>
<proteinExistence type="predicted"/>
<sequence length="289" mass="30927">MSHPSTPEAMNYPSAPEAMGYPSAPETQPPRPSGALLRRILTWTAAALLFTGTATGIGYALTHTERSDLPLLATESDGRWDYPGLKLPALPHGAPAPLDDKANPAGIHHVTDLRRLLLPQPAGAKPDTDAAAAKIKDGWISPADFTAVYAKDEREAVRQMLTDDAVRHVAARAWTMPDGTRTGIYLLRFNTGALAGHFYDEVLTGGVSAGRELAEAPNTVLDESWPTKARLDGVDLYVYDEEKPYGATHARQAYVVAGDTIALVVQSRAGGAAKVPFQQTLALQQQLLG</sequence>
<keyword evidence="4" id="KW-1185">Reference proteome</keyword>
<comment type="caution">
    <text evidence="3">The sequence shown here is derived from an EMBL/GenBank/DDBJ whole genome shotgun (WGS) entry which is preliminary data.</text>
</comment>
<reference evidence="4" key="1">
    <citation type="journal article" date="2019" name="Int. J. Syst. Evol. Microbiol.">
        <title>The Global Catalogue of Microorganisms (GCM) 10K type strain sequencing project: providing services to taxonomists for standard genome sequencing and annotation.</title>
        <authorList>
            <consortium name="The Broad Institute Genomics Platform"/>
            <consortium name="The Broad Institute Genome Sequencing Center for Infectious Disease"/>
            <person name="Wu L."/>
            <person name="Ma J."/>
        </authorList>
    </citation>
    <scope>NUCLEOTIDE SEQUENCE [LARGE SCALE GENOMIC DNA]</scope>
    <source>
        <strain evidence="4">CGMCC 1.13681</strain>
    </source>
</reference>
<dbReference type="EMBL" id="JBHSZO010000014">
    <property type="protein sequence ID" value="MFC7218660.1"/>
    <property type="molecule type" value="Genomic_DNA"/>
</dbReference>
<dbReference type="Proteomes" id="UP001596413">
    <property type="component" value="Unassembled WGS sequence"/>
</dbReference>
<keyword evidence="2" id="KW-0472">Membrane</keyword>
<organism evidence="3 4">
    <name type="scientific">Streptomyces polyrhachis</name>
    <dbReference type="NCBI Taxonomy" id="1282885"/>
    <lineage>
        <taxon>Bacteria</taxon>
        <taxon>Bacillati</taxon>
        <taxon>Actinomycetota</taxon>
        <taxon>Actinomycetes</taxon>
        <taxon>Kitasatosporales</taxon>
        <taxon>Streptomycetaceae</taxon>
        <taxon>Streptomyces</taxon>
    </lineage>
</organism>
<evidence type="ECO:0000313" key="3">
    <source>
        <dbReference type="EMBL" id="MFC7218660.1"/>
    </source>
</evidence>
<dbReference type="RefSeq" id="WP_386414076.1">
    <property type="nucleotide sequence ID" value="NZ_JBHSZO010000014.1"/>
</dbReference>
<name>A0ABW2GD53_9ACTN</name>